<dbReference type="EMBL" id="CM000838">
    <property type="protein sequence ID" value="KRH59229.1"/>
    <property type="molecule type" value="Genomic_DNA"/>
</dbReference>
<reference evidence="2 3" key="1">
    <citation type="journal article" date="2010" name="Nature">
        <title>Genome sequence of the palaeopolyploid soybean.</title>
        <authorList>
            <person name="Schmutz J."/>
            <person name="Cannon S.B."/>
            <person name="Schlueter J."/>
            <person name="Ma J."/>
            <person name="Mitros T."/>
            <person name="Nelson W."/>
            <person name="Hyten D.L."/>
            <person name="Song Q."/>
            <person name="Thelen J.J."/>
            <person name="Cheng J."/>
            <person name="Xu D."/>
            <person name="Hellsten U."/>
            <person name="May G.D."/>
            <person name="Yu Y."/>
            <person name="Sakurai T."/>
            <person name="Umezawa T."/>
            <person name="Bhattacharyya M.K."/>
            <person name="Sandhu D."/>
            <person name="Valliyodan B."/>
            <person name="Lindquist E."/>
            <person name="Peto M."/>
            <person name="Grant D."/>
            <person name="Shu S."/>
            <person name="Goodstein D."/>
            <person name="Barry K."/>
            <person name="Futrell-Griggs M."/>
            <person name="Abernathy B."/>
            <person name="Du J."/>
            <person name="Tian Z."/>
            <person name="Zhu L."/>
            <person name="Gill N."/>
            <person name="Joshi T."/>
            <person name="Libault M."/>
            <person name="Sethuraman A."/>
            <person name="Zhang X.-C."/>
            <person name="Shinozaki K."/>
            <person name="Nguyen H.T."/>
            <person name="Wing R.A."/>
            <person name="Cregan P."/>
            <person name="Specht J."/>
            <person name="Grimwood J."/>
            <person name="Rokhsar D."/>
            <person name="Stacey G."/>
            <person name="Shoemaker R.C."/>
            <person name="Jackson S.A."/>
        </authorList>
    </citation>
    <scope>NUCLEOTIDE SEQUENCE [LARGE SCALE GENOMIC DNA]</scope>
    <source>
        <strain evidence="3">cv. Williams 82</strain>
        <tissue evidence="2">Callus</tissue>
    </source>
</reference>
<organism evidence="3">
    <name type="scientific">Glycine max</name>
    <name type="common">Soybean</name>
    <name type="synonym">Glycine hispida</name>
    <dbReference type="NCBI Taxonomy" id="3847"/>
    <lineage>
        <taxon>Eukaryota</taxon>
        <taxon>Viridiplantae</taxon>
        <taxon>Streptophyta</taxon>
        <taxon>Embryophyta</taxon>
        <taxon>Tracheophyta</taxon>
        <taxon>Spermatophyta</taxon>
        <taxon>Magnoliopsida</taxon>
        <taxon>eudicotyledons</taxon>
        <taxon>Gunneridae</taxon>
        <taxon>Pentapetalae</taxon>
        <taxon>rosids</taxon>
        <taxon>fabids</taxon>
        <taxon>Fabales</taxon>
        <taxon>Fabaceae</taxon>
        <taxon>Papilionoideae</taxon>
        <taxon>50 kb inversion clade</taxon>
        <taxon>NPAAA clade</taxon>
        <taxon>indigoferoid/millettioid clade</taxon>
        <taxon>Phaseoleae</taxon>
        <taxon>Glycine</taxon>
        <taxon>Glycine subgen. Soja</taxon>
    </lineage>
</organism>
<keyword evidence="1" id="KW-1133">Transmembrane helix</keyword>
<dbReference type="PaxDb" id="3847-GLYMA05G30636.1"/>
<reference evidence="3" key="2">
    <citation type="submission" date="2018-02" db="UniProtKB">
        <authorList>
            <consortium name="EnsemblPlants"/>
        </authorList>
    </citation>
    <scope>IDENTIFICATION</scope>
    <source>
        <strain evidence="3">Williams 82</strain>
    </source>
</reference>
<keyword evidence="1" id="KW-0472">Membrane</keyword>
<keyword evidence="4" id="KW-1185">Reference proteome</keyword>
<protein>
    <submittedName>
        <fullName evidence="2 3">Uncharacterized protein</fullName>
    </submittedName>
</protein>
<feature type="transmembrane region" description="Helical" evidence="1">
    <location>
        <begin position="79"/>
        <end position="99"/>
    </location>
</feature>
<accession>K7KQS5</accession>
<dbReference type="HOGENOM" id="CLU_2150444_0_0_1"/>
<sequence>MPDKEALTTNYRHHTDSQPAWATRAVEQGGMSRLNYKRYQDSERWRLLDQFILDSNPNQSTLLVLKPPLPLPTLVLRPLLLFTTFLYNPPLLSWILMIGSQDLRKIILKKSY</sequence>
<name>K7KQS5_SOYBN</name>
<dbReference type="Proteomes" id="UP000008827">
    <property type="component" value="Chromosome 5"/>
</dbReference>
<evidence type="ECO:0000313" key="2">
    <source>
        <dbReference type="EMBL" id="KRH59229.1"/>
    </source>
</evidence>
<keyword evidence="1" id="KW-0812">Transmembrane</keyword>
<evidence type="ECO:0000313" key="3">
    <source>
        <dbReference type="EnsemblPlants" id="KRH59229"/>
    </source>
</evidence>
<evidence type="ECO:0000313" key="4">
    <source>
        <dbReference type="Proteomes" id="UP000008827"/>
    </source>
</evidence>
<dbReference type="InParanoid" id="K7KQS5"/>
<dbReference type="EnsemblPlants" id="KRH59229">
    <property type="protein sequence ID" value="KRH59229"/>
    <property type="gene ID" value="GLYMA_05G172700"/>
</dbReference>
<proteinExistence type="predicted"/>
<evidence type="ECO:0000256" key="1">
    <source>
        <dbReference type="SAM" id="Phobius"/>
    </source>
</evidence>
<reference evidence="2" key="3">
    <citation type="submission" date="2018-07" db="EMBL/GenBank/DDBJ databases">
        <title>WGS assembly of Glycine max.</title>
        <authorList>
            <person name="Schmutz J."/>
            <person name="Cannon S."/>
            <person name="Schlueter J."/>
            <person name="Ma J."/>
            <person name="Mitros T."/>
            <person name="Nelson W."/>
            <person name="Hyten D."/>
            <person name="Song Q."/>
            <person name="Thelen J."/>
            <person name="Cheng J."/>
            <person name="Xu D."/>
            <person name="Hellsten U."/>
            <person name="May G."/>
            <person name="Yu Y."/>
            <person name="Sakurai T."/>
            <person name="Umezawa T."/>
            <person name="Bhattacharyya M."/>
            <person name="Sandhu D."/>
            <person name="Valliyodan B."/>
            <person name="Lindquist E."/>
            <person name="Peto M."/>
            <person name="Grant D."/>
            <person name="Shu S."/>
            <person name="Goodstein D."/>
            <person name="Barry K."/>
            <person name="Futrell-Griggs M."/>
            <person name="Abernathy B."/>
            <person name="Du J."/>
            <person name="Tian Z."/>
            <person name="Zhu L."/>
            <person name="Gill N."/>
            <person name="Joshi T."/>
            <person name="Libault M."/>
            <person name="Sethuraman A."/>
            <person name="Zhang X."/>
            <person name="Shinozaki K."/>
            <person name="Nguyen H."/>
            <person name="Wing R."/>
            <person name="Cregan P."/>
            <person name="Specht J."/>
            <person name="Grimwood J."/>
            <person name="Rokhsar D."/>
            <person name="Stacey G."/>
            <person name="Shoemaker R."/>
            <person name="Jackson S."/>
        </authorList>
    </citation>
    <scope>NUCLEOTIDE SEQUENCE</scope>
    <source>
        <tissue evidence="2">Callus</tissue>
    </source>
</reference>
<dbReference type="AlphaFoldDB" id="K7KQS5"/>
<dbReference type="Gramene" id="KRH59229">
    <property type="protein sequence ID" value="KRH59229"/>
    <property type="gene ID" value="GLYMA_05G172700"/>
</dbReference>
<gene>
    <name evidence="2" type="ORF">GLYMA_05G172700</name>
</gene>